<dbReference type="CAZy" id="GH10">
    <property type="family name" value="Glycoside Hydrolase Family 10"/>
</dbReference>
<keyword evidence="8" id="KW-1185">Reference proteome</keyword>
<dbReference type="InterPro" id="IPR001000">
    <property type="entry name" value="GH10_dom"/>
</dbReference>
<accession>B5YA84</accession>
<dbReference type="EMBL" id="CP001146">
    <property type="protein sequence ID" value="ACI19150.1"/>
    <property type="molecule type" value="Genomic_DNA"/>
</dbReference>
<protein>
    <recommendedName>
        <fullName evidence="5">Beta-xylanase</fullName>
        <ecNumber evidence="5">3.2.1.8</ecNumber>
    </recommendedName>
</protein>
<evidence type="ECO:0000256" key="2">
    <source>
        <dbReference type="ARBA" id="ARBA00023277"/>
    </source>
</evidence>
<feature type="domain" description="GH10" evidence="6">
    <location>
        <begin position="29"/>
        <end position="352"/>
    </location>
</feature>
<dbReference type="PROSITE" id="PS51760">
    <property type="entry name" value="GH10_2"/>
    <property type="match status" value="1"/>
</dbReference>
<keyword evidence="4 5" id="KW-0624">Polysaccharide degradation</keyword>
<evidence type="ECO:0000256" key="5">
    <source>
        <dbReference type="RuleBase" id="RU361174"/>
    </source>
</evidence>
<name>B5YA84_DICT6</name>
<dbReference type="Gene3D" id="3.20.20.80">
    <property type="entry name" value="Glycosidases"/>
    <property type="match status" value="1"/>
</dbReference>
<dbReference type="RefSeq" id="WP_012547782.1">
    <property type="nucleotide sequence ID" value="NC_011297.1"/>
</dbReference>
<comment type="similarity">
    <text evidence="5">Belongs to the glycosyl hydrolase 10 (cellulase F) family.</text>
</comment>
<keyword evidence="3 5" id="KW-0326">Glycosidase</keyword>
<dbReference type="AlphaFoldDB" id="B5YA84"/>
<dbReference type="GO" id="GO:0000272">
    <property type="term" value="P:polysaccharide catabolic process"/>
    <property type="evidence" value="ECO:0007669"/>
    <property type="project" value="UniProtKB-KW"/>
</dbReference>
<gene>
    <name evidence="7" type="ordered locus">DICTH_1538</name>
</gene>
<sequence length="352" mass="41500">MIKQRFSILVLLLILLTFSLGFLKEEAKGMEIPSLKEVYKDYFTIGAAVSHLNIYHYENLLKKHFNSLTPENQMKWEVIHPKPYVYDFGPADEIVDFAMKNGMKVRGHTLVWHNQTPGWVYAGTKDEILARLKEHIKEVVGHYKGKVYAWDVVNEALSDNPNEFLRRAPWYDICGEEVIEKAFIWAHEVDPDAKLFYNDYNLEDPIKREKAYKLVKKLKDKGVPIHGIGIQGHWTLAWPTPKMLEDSIKRFAELGVEVQVTEFDISIYYDRNENNNFKVPPEDRLERQAQLYKEAFEILRKYKGIVTGVTFWGVADDYTWLYFWPVRGREDYPLLFDKNHNPKKAFWEIVKF</sequence>
<dbReference type="Proteomes" id="UP000001733">
    <property type="component" value="Chromosome"/>
</dbReference>
<dbReference type="Pfam" id="PF00331">
    <property type="entry name" value="Glyco_hydro_10"/>
    <property type="match status" value="1"/>
</dbReference>
<dbReference type="PANTHER" id="PTHR31490:SF90">
    <property type="entry name" value="ENDO-1,4-BETA-XYLANASE A"/>
    <property type="match status" value="1"/>
</dbReference>
<dbReference type="InterPro" id="IPR017853">
    <property type="entry name" value="GH"/>
</dbReference>
<comment type="catalytic activity">
    <reaction evidence="5">
        <text>Endohydrolysis of (1-&gt;4)-beta-D-xylosidic linkages in xylans.</text>
        <dbReference type="EC" id="3.2.1.8"/>
    </reaction>
</comment>
<keyword evidence="2 5" id="KW-0119">Carbohydrate metabolism</keyword>
<evidence type="ECO:0000313" key="8">
    <source>
        <dbReference type="Proteomes" id="UP000001733"/>
    </source>
</evidence>
<dbReference type="PaxDb" id="309799-DICTH_1538"/>
<keyword evidence="1 5" id="KW-0378">Hydrolase</keyword>
<dbReference type="PRINTS" id="PR00134">
    <property type="entry name" value="GLHYDRLASE10"/>
</dbReference>
<dbReference type="InterPro" id="IPR044846">
    <property type="entry name" value="GH10"/>
</dbReference>
<evidence type="ECO:0000313" key="7">
    <source>
        <dbReference type="EMBL" id="ACI19150.1"/>
    </source>
</evidence>
<evidence type="ECO:0000256" key="4">
    <source>
        <dbReference type="ARBA" id="ARBA00023326"/>
    </source>
</evidence>
<dbReference type="STRING" id="309799.DICTH_1538"/>
<organism evidence="7 8">
    <name type="scientific">Dictyoglomus thermophilum (strain ATCC 35947 / DSM 3960 / H-6-12)</name>
    <dbReference type="NCBI Taxonomy" id="309799"/>
    <lineage>
        <taxon>Bacteria</taxon>
        <taxon>Pseudomonadati</taxon>
        <taxon>Dictyoglomota</taxon>
        <taxon>Dictyoglomia</taxon>
        <taxon>Dictyoglomales</taxon>
        <taxon>Dictyoglomaceae</taxon>
        <taxon>Dictyoglomus</taxon>
    </lineage>
</organism>
<evidence type="ECO:0000256" key="3">
    <source>
        <dbReference type="ARBA" id="ARBA00023295"/>
    </source>
</evidence>
<dbReference type="HOGENOM" id="CLU_020161_6_1_0"/>
<dbReference type="KEGG" id="dth:DICTH_1538"/>
<proteinExistence type="inferred from homology"/>
<evidence type="ECO:0000256" key="1">
    <source>
        <dbReference type="ARBA" id="ARBA00022801"/>
    </source>
</evidence>
<dbReference type="SUPFAM" id="SSF51445">
    <property type="entry name" value="(Trans)glycosidases"/>
    <property type="match status" value="1"/>
</dbReference>
<reference evidence="7 8" key="1">
    <citation type="journal article" date="2014" name="Genome Announc.">
        <title>Complete Genome Sequence of the Extreme Thermophile Dictyoglomus thermophilum H-6-12.</title>
        <authorList>
            <person name="Coil D.A."/>
            <person name="Badger J.H."/>
            <person name="Forberger H.C."/>
            <person name="Riggs F."/>
            <person name="Madupu R."/>
            <person name="Fedorova N."/>
            <person name="Ward N."/>
            <person name="Robb F.T."/>
            <person name="Eisen J.A."/>
        </authorList>
    </citation>
    <scope>NUCLEOTIDE SEQUENCE [LARGE SCALE GENOMIC DNA]</scope>
    <source>
        <strain evidence="8">ATCC 35947 / DSM 3960 / H-6-12</strain>
    </source>
</reference>
<evidence type="ECO:0000259" key="6">
    <source>
        <dbReference type="PROSITE" id="PS51760"/>
    </source>
</evidence>
<dbReference type="EC" id="3.2.1.8" evidence="5"/>
<dbReference type="GO" id="GO:0031176">
    <property type="term" value="F:endo-1,4-beta-xylanase activity"/>
    <property type="evidence" value="ECO:0007669"/>
    <property type="project" value="UniProtKB-EC"/>
</dbReference>
<dbReference type="SMART" id="SM00633">
    <property type="entry name" value="Glyco_10"/>
    <property type="match status" value="1"/>
</dbReference>
<dbReference type="PANTHER" id="PTHR31490">
    <property type="entry name" value="GLYCOSYL HYDROLASE"/>
    <property type="match status" value="1"/>
</dbReference>
<dbReference type="eggNOG" id="COG3693">
    <property type="taxonomic scope" value="Bacteria"/>
</dbReference>